<evidence type="ECO:0000313" key="8">
    <source>
        <dbReference type="EMBL" id="SIS65041.1"/>
    </source>
</evidence>
<feature type="transmembrane region" description="Helical" evidence="6">
    <location>
        <begin position="399"/>
        <end position="416"/>
    </location>
</feature>
<feature type="transmembrane region" description="Helical" evidence="6">
    <location>
        <begin position="83"/>
        <end position="102"/>
    </location>
</feature>
<reference evidence="8" key="3">
    <citation type="submission" date="2017-01" db="EMBL/GenBank/DDBJ databases">
        <authorList>
            <person name="Mah S.A."/>
            <person name="Swanson W.J."/>
            <person name="Moy G.W."/>
            <person name="Vacquier V.D."/>
        </authorList>
    </citation>
    <scope>NUCLEOTIDE SEQUENCE [LARGE SCALE GENOMIC DNA]</scope>
    <source>
        <strain evidence="8">DSM 21068</strain>
    </source>
</reference>
<evidence type="ECO:0000256" key="6">
    <source>
        <dbReference type="SAM" id="Phobius"/>
    </source>
</evidence>
<evidence type="ECO:0000313" key="7">
    <source>
        <dbReference type="EMBL" id="PQA95018.1"/>
    </source>
</evidence>
<keyword evidence="10" id="KW-1185">Reference proteome</keyword>
<feature type="transmembrane region" description="Helical" evidence="6">
    <location>
        <begin position="476"/>
        <end position="499"/>
    </location>
</feature>
<dbReference type="InterPro" id="IPR050375">
    <property type="entry name" value="MFS_TsgA-like"/>
</dbReference>
<evidence type="ECO:0000256" key="1">
    <source>
        <dbReference type="ARBA" id="ARBA00004429"/>
    </source>
</evidence>
<dbReference type="PANTHER" id="PTHR43702:SF3">
    <property type="entry name" value="PROTEIN TSGA"/>
    <property type="match status" value="1"/>
</dbReference>
<evidence type="ECO:0000256" key="5">
    <source>
        <dbReference type="ARBA" id="ARBA00023136"/>
    </source>
</evidence>
<dbReference type="STRING" id="551459.SAMN05421796_101822"/>
<protein>
    <submittedName>
        <fullName evidence="7">MFS transporter</fullName>
    </submittedName>
    <submittedName>
        <fullName evidence="8">Major Facilitator Superfamily protein</fullName>
    </submittedName>
</protein>
<dbReference type="InterPro" id="IPR036259">
    <property type="entry name" value="MFS_trans_sf"/>
</dbReference>
<evidence type="ECO:0000256" key="4">
    <source>
        <dbReference type="ARBA" id="ARBA00022989"/>
    </source>
</evidence>
<dbReference type="OrthoDB" id="9795150at2"/>
<feature type="transmembrane region" description="Helical" evidence="6">
    <location>
        <begin position="549"/>
        <end position="567"/>
    </location>
</feature>
<gene>
    <name evidence="7" type="ORF">B0A70_06770</name>
    <name evidence="8" type="ORF">SAMN05421796_101822</name>
</gene>
<dbReference type="Gene3D" id="1.20.1250.20">
    <property type="entry name" value="MFS general substrate transporter like domains"/>
    <property type="match status" value="2"/>
</dbReference>
<evidence type="ECO:0000256" key="3">
    <source>
        <dbReference type="ARBA" id="ARBA00022692"/>
    </source>
</evidence>
<evidence type="ECO:0000313" key="9">
    <source>
        <dbReference type="Proteomes" id="UP000186246"/>
    </source>
</evidence>
<dbReference type="PANTHER" id="PTHR43702">
    <property type="entry name" value="L-FUCOSE-PROTON SYMPORTER"/>
    <property type="match status" value="1"/>
</dbReference>
<keyword evidence="4 6" id="KW-1133">Transmembrane helix</keyword>
<feature type="transmembrane region" description="Helical" evidence="6">
    <location>
        <begin position="12"/>
        <end position="30"/>
    </location>
</feature>
<dbReference type="SUPFAM" id="SSF103473">
    <property type="entry name" value="MFS general substrate transporter"/>
    <property type="match status" value="2"/>
</dbReference>
<feature type="transmembrane region" description="Helical" evidence="6">
    <location>
        <begin position="369"/>
        <end position="387"/>
    </location>
</feature>
<dbReference type="Pfam" id="PF07690">
    <property type="entry name" value="MFS_1"/>
    <property type="match status" value="1"/>
</dbReference>
<feature type="transmembrane region" description="Helical" evidence="6">
    <location>
        <begin position="331"/>
        <end position="349"/>
    </location>
</feature>
<feature type="transmembrane region" description="Helical" evidence="6">
    <location>
        <begin position="453"/>
        <end position="470"/>
    </location>
</feature>
<reference evidence="9" key="2">
    <citation type="submission" date="2017-01" db="EMBL/GenBank/DDBJ databases">
        <authorList>
            <person name="Varghese N."/>
            <person name="Submissions S."/>
        </authorList>
    </citation>
    <scope>NUCLEOTIDE SEQUENCE [LARGE SCALE GENOMIC DNA]</scope>
    <source>
        <strain evidence="9">DSM 21068</strain>
    </source>
</reference>
<keyword evidence="3 6" id="KW-0812">Transmembrane</keyword>
<feature type="transmembrane region" description="Helical" evidence="6">
    <location>
        <begin position="428"/>
        <end position="446"/>
    </location>
</feature>
<keyword evidence="2" id="KW-1003">Cell membrane</keyword>
<evidence type="ECO:0000256" key="2">
    <source>
        <dbReference type="ARBA" id="ARBA00022475"/>
    </source>
</evidence>
<accession>A0A1N7KU16</accession>
<feature type="transmembrane region" description="Helical" evidence="6">
    <location>
        <begin position="511"/>
        <end position="529"/>
    </location>
</feature>
<organism evidence="8 9">
    <name type="scientific">Chryseobacterium piscicola</name>
    <dbReference type="NCBI Taxonomy" id="551459"/>
    <lineage>
        <taxon>Bacteria</taxon>
        <taxon>Pseudomonadati</taxon>
        <taxon>Bacteroidota</taxon>
        <taxon>Flavobacteriia</taxon>
        <taxon>Flavobacteriales</taxon>
        <taxon>Weeksellaceae</taxon>
        <taxon>Chryseobacterium group</taxon>
        <taxon>Chryseobacterium</taxon>
    </lineage>
</organism>
<sequence length="587" mass="64755">MDSNPQQTKWSQFLSLIVVFFFWGFVAASNDILIPVFKKWFVLSQVQSQLVAWAFYVAYFVGSVIFFLISIKSDILQKFGYKKTLAVGLILSAVGAFLFVPAASAANFWFFLAALFIVGLGFSVQQIVANPLAIKMGSPQTGAHRLTLAGGINSLGTTIGPILVGIALFGMGNDKETASADKDISKIEIIKNEYVAHRDELSKNILALKQDSKDDPAVVSAAIYTVQQNVNELNAEISQLKDISKATDFQIEEFSTQLSKIKEKSSSISYPIEFVKENLKLVKVPFIVLGIAFILVSIFMLFSKIEDPAKEQEENTEEENTKFSILNYPQLYLGMLAIFIYVGVEVSIISNLPALLHTKEFGGVLEHNIAPFVSLYWGSLMIGRWNGSINVFNMSKNTVNILKFVVPFIAFAIIIIANTLSGKDVSSFYIYGFWIIAFIIMSFLGGKNAGKTLMIFGIAGVSMMLIGLVYPDKEIAKYFFISGGLFCSIMWPSIFDLAIAGLGKNTGKASSFLVMMILGGGIIPLLQGYICDFDKVNKEGILGITWTHFSYVIPVLCFVYLAFYGFITPKILKKQGIIMGESESHGH</sequence>
<evidence type="ECO:0000313" key="10">
    <source>
        <dbReference type="Proteomes" id="UP000238314"/>
    </source>
</evidence>
<dbReference type="GO" id="GO:0005886">
    <property type="term" value="C:plasma membrane"/>
    <property type="evidence" value="ECO:0007669"/>
    <property type="project" value="UniProtKB-SubCell"/>
</dbReference>
<feature type="transmembrane region" description="Helical" evidence="6">
    <location>
        <begin position="146"/>
        <end position="169"/>
    </location>
</feature>
<dbReference type="Proteomes" id="UP000238314">
    <property type="component" value="Unassembled WGS sequence"/>
</dbReference>
<dbReference type="EMBL" id="MUGO01000008">
    <property type="protein sequence ID" value="PQA95018.1"/>
    <property type="molecule type" value="Genomic_DNA"/>
</dbReference>
<dbReference type="AlphaFoldDB" id="A0A1N7KU16"/>
<feature type="transmembrane region" description="Helical" evidence="6">
    <location>
        <begin position="284"/>
        <end position="302"/>
    </location>
</feature>
<dbReference type="RefSeq" id="WP_076450016.1">
    <property type="nucleotide sequence ID" value="NZ_FTOJ01000001.1"/>
</dbReference>
<feature type="transmembrane region" description="Helical" evidence="6">
    <location>
        <begin position="108"/>
        <end position="134"/>
    </location>
</feature>
<reference evidence="7 10" key="1">
    <citation type="submission" date="2016-11" db="EMBL/GenBank/DDBJ databases">
        <title>Whole genomes of Flavobacteriaceae.</title>
        <authorList>
            <person name="Stine C."/>
            <person name="Li C."/>
            <person name="Tadesse D."/>
        </authorList>
    </citation>
    <scope>NUCLEOTIDE SEQUENCE [LARGE SCALE GENOMIC DNA]</scope>
    <source>
        <strain evidence="7 10">DSM 21068</strain>
    </source>
</reference>
<proteinExistence type="predicted"/>
<dbReference type="InterPro" id="IPR011701">
    <property type="entry name" value="MFS"/>
</dbReference>
<comment type="subcellular location">
    <subcellularLocation>
        <location evidence="1">Cell inner membrane</location>
        <topology evidence="1">Multi-pass membrane protein</topology>
    </subcellularLocation>
</comment>
<dbReference type="Proteomes" id="UP000186246">
    <property type="component" value="Unassembled WGS sequence"/>
</dbReference>
<keyword evidence="5 6" id="KW-0472">Membrane</keyword>
<name>A0A1N7KU16_9FLAO</name>
<dbReference type="GO" id="GO:0022857">
    <property type="term" value="F:transmembrane transporter activity"/>
    <property type="evidence" value="ECO:0007669"/>
    <property type="project" value="InterPro"/>
</dbReference>
<feature type="transmembrane region" description="Helical" evidence="6">
    <location>
        <begin position="50"/>
        <end position="71"/>
    </location>
</feature>
<dbReference type="EMBL" id="FTOJ01000001">
    <property type="protein sequence ID" value="SIS65041.1"/>
    <property type="molecule type" value="Genomic_DNA"/>
</dbReference>